<name>A0A7K4S8G6_COLPI</name>
<keyword evidence="7" id="KW-1185">Reference proteome</keyword>
<dbReference type="InterPro" id="IPR018114">
    <property type="entry name" value="TRYPSIN_HIS"/>
</dbReference>
<dbReference type="PANTHER" id="PTHR24252">
    <property type="entry name" value="ACROSIN-RELATED"/>
    <property type="match status" value="1"/>
</dbReference>
<dbReference type="Pfam" id="PF00089">
    <property type="entry name" value="Trypsin"/>
    <property type="match status" value="1"/>
</dbReference>
<dbReference type="Proteomes" id="UP000530263">
    <property type="component" value="Unassembled WGS sequence"/>
</dbReference>
<feature type="non-terminal residue" evidence="6">
    <location>
        <position position="1"/>
    </location>
</feature>
<dbReference type="EMBL" id="VYZG01001628">
    <property type="protein sequence ID" value="NWQ81269.1"/>
    <property type="molecule type" value="Genomic_DNA"/>
</dbReference>
<dbReference type="PROSITE" id="PS50240">
    <property type="entry name" value="TRYPSIN_DOM"/>
    <property type="match status" value="1"/>
</dbReference>
<dbReference type="InterPro" id="IPR001254">
    <property type="entry name" value="Trypsin_dom"/>
</dbReference>
<evidence type="ECO:0000259" key="5">
    <source>
        <dbReference type="PROSITE" id="PS50240"/>
    </source>
</evidence>
<dbReference type="PANTHER" id="PTHR24252:SF8">
    <property type="entry name" value="ACROSIN"/>
    <property type="match status" value="1"/>
</dbReference>
<dbReference type="OrthoDB" id="6339452at2759"/>
<dbReference type="GO" id="GO:0006508">
    <property type="term" value="P:proteolysis"/>
    <property type="evidence" value="ECO:0007669"/>
    <property type="project" value="UniProtKB-KW"/>
</dbReference>
<gene>
    <name evidence="6" type="primary">Acr_0</name>
    <name evidence="6" type="ORF">COLPIC_R05619</name>
</gene>
<sequence>WPWIVSIQRPWRTATSHICGGSLISSRWVLTAAHCFFNERNVTKWRVVLGATRLSRPGPQAQVRRIRRVVSHKHYDSNTDRNDIALVELDWPVHCNDYIQLACVPDSAVRVSQLKACYVSDWG</sequence>
<protein>
    <submittedName>
        <fullName evidence="6">ACRO protein</fullName>
    </submittedName>
</protein>
<keyword evidence="2" id="KW-0378">Hydrolase</keyword>
<proteinExistence type="predicted"/>
<evidence type="ECO:0000256" key="4">
    <source>
        <dbReference type="ARBA" id="ARBA00023157"/>
    </source>
</evidence>
<accession>A0A7K4S8G6</accession>
<dbReference type="PROSITE" id="PS00134">
    <property type="entry name" value="TRYPSIN_HIS"/>
    <property type="match status" value="1"/>
</dbReference>
<organism evidence="6 7">
    <name type="scientific">Columbina picui</name>
    <name type="common">Picui ground-dove</name>
    <dbReference type="NCBI Taxonomy" id="115618"/>
    <lineage>
        <taxon>Eukaryota</taxon>
        <taxon>Metazoa</taxon>
        <taxon>Chordata</taxon>
        <taxon>Craniata</taxon>
        <taxon>Vertebrata</taxon>
        <taxon>Euteleostomi</taxon>
        <taxon>Archelosauria</taxon>
        <taxon>Archosauria</taxon>
        <taxon>Dinosauria</taxon>
        <taxon>Saurischia</taxon>
        <taxon>Theropoda</taxon>
        <taxon>Coelurosauria</taxon>
        <taxon>Aves</taxon>
        <taxon>Neognathae</taxon>
        <taxon>Neoaves</taxon>
        <taxon>Columbimorphae</taxon>
        <taxon>Columbiformes</taxon>
        <taxon>Columbidae</taxon>
        <taxon>Columbina</taxon>
    </lineage>
</organism>
<dbReference type="GO" id="GO:0004252">
    <property type="term" value="F:serine-type endopeptidase activity"/>
    <property type="evidence" value="ECO:0007669"/>
    <property type="project" value="InterPro"/>
</dbReference>
<dbReference type="AlphaFoldDB" id="A0A7K4S8G6"/>
<keyword evidence="1" id="KW-0645">Protease</keyword>
<reference evidence="6 7" key="1">
    <citation type="submission" date="2019-09" db="EMBL/GenBank/DDBJ databases">
        <title>Bird 10,000 Genomes (B10K) Project - Family phase.</title>
        <authorList>
            <person name="Zhang G."/>
        </authorList>
    </citation>
    <scope>NUCLEOTIDE SEQUENCE [LARGE SCALE GENOMIC DNA]</scope>
    <source>
        <strain evidence="6">B10K-DU-021-26</strain>
        <tissue evidence="6">Mixed tissue sample</tissue>
    </source>
</reference>
<keyword evidence="3" id="KW-0720">Serine protease</keyword>
<feature type="domain" description="Peptidase S1" evidence="5">
    <location>
        <begin position="1"/>
        <end position="123"/>
    </location>
</feature>
<evidence type="ECO:0000313" key="7">
    <source>
        <dbReference type="Proteomes" id="UP000530263"/>
    </source>
</evidence>
<evidence type="ECO:0000256" key="3">
    <source>
        <dbReference type="ARBA" id="ARBA00022825"/>
    </source>
</evidence>
<evidence type="ECO:0000256" key="2">
    <source>
        <dbReference type="ARBA" id="ARBA00022801"/>
    </source>
</evidence>
<dbReference type="SUPFAM" id="SSF50494">
    <property type="entry name" value="Trypsin-like serine proteases"/>
    <property type="match status" value="1"/>
</dbReference>
<evidence type="ECO:0000313" key="6">
    <source>
        <dbReference type="EMBL" id="NWQ81269.1"/>
    </source>
</evidence>
<dbReference type="InterPro" id="IPR009003">
    <property type="entry name" value="Peptidase_S1_PA"/>
</dbReference>
<feature type="non-terminal residue" evidence="6">
    <location>
        <position position="123"/>
    </location>
</feature>
<dbReference type="InterPro" id="IPR001314">
    <property type="entry name" value="Peptidase_S1A"/>
</dbReference>
<dbReference type="GO" id="GO:0007340">
    <property type="term" value="P:acrosome reaction"/>
    <property type="evidence" value="ECO:0007669"/>
    <property type="project" value="TreeGrafter"/>
</dbReference>
<dbReference type="PRINTS" id="PR00722">
    <property type="entry name" value="CHYMOTRYPSIN"/>
</dbReference>
<dbReference type="SMART" id="SM00020">
    <property type="entry name" value="Tryp_SPc"/>
    <property type="match status" value="1"/>
</dbReference>
<dbReference type="CDD" id="cd00190">
    <property type="entry name" value="Tryp_SPc"/>
    <property type="match status" value="1"/>
</dbReference>
<keyword evidence="4" id="KW-1015">Disulfide bond</keyword>
<dbReference type="InterPro" id="IPR043504">
    <property type="entry name" value="Peptidase_S1_PA_chymotrypsin"/>
</dbReference>
<comment type="caution">
    <text evidence="6">The sequence shown here is derived from an EMBL/GenBank/DDBJ whole genome shotgun (WGS) entry which is preliminary data.</text>
</comment>
<dbReference type="FunFam" id="2.40.10.10:FF:000060">
    <property type="entry name" value="Acrosin"/>
    <property type="match status" value="1"/>
</dbReference>
<evidence type="ECO:0000256" key="1">
    <source>
        <dbReference type="ARBA" id="ARBA00022670"/>
    </source>
</evidence>
<dbReference type="Gene3D" id="2.40.10.10">
    <property type="entry name" value="Trypsin-like serine proteases"/>
    <property type="match status" value="1"/>
</dbReference>